<dbReference type="PANTHER" id="PTHR43133:SF46">
    <property type="entry name" value="RNA POLYMERASE SIGMA-70 FACTOR ECF SUBFAMILY"/>
    <property type="match status" value="1"/>
</dbReference>
<reference evidence="8" key="1">
    <citation type="journal article" date="2019" name="Int. J. Syst. Evol. Microbiol.">
        <title>The Global Catalogue of Microorganisms (GCM) 10K type strain sequencing project: providing services to taxonomists for standard genome sequencing and annotation.</title>
        <authorList>
            <consortium name="The Broad Institute Genomics Platform"/>
            <consortium name="The Broad Institute Genome Sequencing Center for Infectious Disease"/>
            <person name="Wu L."/>
            <person name="Ma J."/>
        </authorList>
    </citation>
    <scope>NUCLEOTIDE SEQUENCE [LARGE SCALE GENOMIC DNA]</scope>
    <source>
        <strain evidence="8">CGMCC 1.15288</strain>
    </source>
</reference>
<dbReference type="InterPro" id="IPR014284">
    <property type="entry name" value="RNA_pol_sigma-70_dom"/>
</dbReference>
<evidence type="ECO:0000256" key="1">
    <source>
        <dbReference type="ARBA" id="ARBA00010641"/>
    </source>
</evidence>
<dbReference type="RefSeq" id="WP_188929473.1">
    <property type="nucleotide sequence ID" value="NZ_BMIA01000001.1"/>
</dbReference>
<evidence type="ECO:0000259" key="6">
    <source>
        <dbReference type="Pfam" id="PF08281"/>
    </source>
</evidence>
<name>A0ABQ1YHZ8_9BACT</name>
<dbReference type="EMBL" id="BMIA01000001">
    <property type="protein sequence ID" value="GGH26224.1"/>
    <property type="molecule type" value="Genomic_DNA"/>
</dbReference>
<keyword evidence="3" id="KW-0731">Sigma factor</keyword>
<sequence>MKEQLRYWTERIALFDDQSAFRNLFFHLYDFLLACAYAILKNKETAEEVVLDTFVNLWRNRGRLPEVNNVQVYLYVSTKNLSLKTVARDNRRYDTSWDDLVIDHEVTSTPSPEELLISDETVRQIERAIESLPPKCKVIFKMVREDGLKYKEIAQILDISVKTIDAQMAIATKKITESIGFLLNQ</sequence>
<dbReference type="InterPro" id="IPR007627">
    <property type="entry name" value="RNA_pol_sigma70_r2"/>
</dbReference>
<dbReference type="SUPFAM" id="SSF88946">
    <property type="entry name" value="Sigma2 domain of RNA polymerase sigma factors"/>
    <property type="match status" value="1"/>
</dbReference>
<dbReference type="GO" id="GO:0000428">
    <property type="term" value="C:DNA-directed RNA polymerase complex"/>
    <property type="evidence" value="ECO:0007669"/>
    <property type="project" value="UniProtKB-KW"/>
</dbReference>
<gene>
    <name evidence="7" type="ORF">GCM10007423_11050</name>
</gene>
<comment type="similarity">
    <text evidence="1">Belongs to the sigma-70 factor family. ECF subfamily.</text>
</comment>
<dbReference type="Proteomes" id="UP000600214">
    <property type="component" value="Unassembled WGS sequence"/>
</dbReference>
<dbReference type="InterPro" id="IPR039425">
    <property type="entry name" value="RNA_pol_sigma-70-like"/>
</dbReference>
<feature type="domain" description="RNA polymerase sigma factor 70 region 4 type 2" evidence="6">
    <location>
        <begin position="123"/>
        <end position="171"/>
    </location>
</feature>
<keyword evidence="8" id="KW-1185">Reference proteome</keyword>
<dbReference type="InterPro" id="IPR013325">
    <property type="entry name" value="RNA_pol_sigma_r2"/>
</dbReference>
<comment type="caution">
    <text evidence="7">The sequence shown here is derived from an EMBL/GenBank/DDBJ whole genome shotgun (WGS) entry which is preliminary data.</text>
</comment>
<keyword evidence="4" id="KW-0804">Transcription</keyword>
<evidence type="ECO:0000259" key="5">
    <source>
        <dbReference type="Pfam" id="PF04542"/>
    </source>
</evidence>
<dbReference type="InterPro" id="IPR036388">
    <property type="entry name" value="WH-like_DNA-bd_sf"/>
</dbReference>
<dbReference type="InterPro" id="IPR014327">
    <property type="entry name" value="RNA_pol_sigma70_bacteroid"/>
</dbReference>
<protein>
    <submittedName>
        <fullName evidence="7">DNA-directed RNA polymerase sigma-70 factor</fullName>
    </submittedName>
</protein>
<dbReference type="Pfam" id="PF08281">
    <property type="entry name" value="Sigma70_r4_2"/>
    <property type="match status" value="1"/>
</dbReference>
<evidence type="ECO:0000256" key="4">
    <source>
        <dbReference type="ARBA" id="ARBA00023163"/>
    </source>
</evidence>
<keyword evidence="7" id="KW-0240">DNA-directed RNA polymerase</keyword>
<organism evidence="7 8">
    <name type="scientific">Dyadobacter endophyticus</name>
    <dbReference type="NCBI Taxonomy" id="1749036"/>
    <lineage>
        <taxon>Bacteria</taxon>
        <taxon>Pseudomonadati</taxon>
        <taxon>Bacteroidota</taxon>
        <taxon>Cytophagia</taxon>
        <taxon>Cytophagales</taxon>
        <taxon>Spirosomataceae</taxon>
        <taxon>Dyadobacter</taxon>
    </lineage>
</organism>
<dbReference type="SUPFAM" id="SSF88659">
    <property type="entry name" value="Sigma3 and sigma4 domains of RNA polymerase sigma factors"/>
    <property type="match status" value="1"/>
</dbReference>
<dbReference type="NCBIfam" id="TIGR02985">
    <property type="entry name" value="Sig70_bacteroi1"/>
    <property type="match status" value="1"/>
</dbReference>
<dbReference type="PANTHER" id="PTHR43133">
    <property type="entry name" value="RNA POLYMERASE ECF-TYPE SIGMA FACTO"/>
    <property type="match status" value="1"/>
</dbReference>
<dbReference type="InterPro" id="IPR013324">
    <property type="entry name" value="RNA_pol_sigma_r3/r4-like"/>
</dbReference>
<dbReference type="Pfam" id="PF04542">
    <property type="entry name" value="Sigma70_r2"/>
    <property type="match status" value="1"/>
</dbReference>
<dbReference type="InterPro" id="IPR013249">
    <property type="entry name" value="RNA_pol_sigma70_r4_t2"/>
</dbReference>
<evidence type="ECO:0000256" key="3">
    <source>
        <dbReference type="ARBA" id="ARBA00023082"/>
    </source>
</evidence>
<accession>A0ABQ1YHZ8</accession>
<keyword evidence="2" id="KW-0805">Transcription regulation</keyword>
<proteinExistence type="inferred from homology"/>
<evidence type="ECO:0000256" key="2">
    <source>
        <dbReference type="ARBA" id="ARBA00023015"/>
    </source>
</evidence>
<evidence type="ECO:0000313" key="8">
    <source>
        <dbReference type="Proteomes" id="UP000600214"/>
    </source>
</evidence>
<dbReference type="Gene3D" id="1.10.10.10">
    <property type="entry name" value="Winged helix-like DNA-binding domain superfamily/Winged helix DNA-binding domain"/>
    <property type="match status" value="1"/>
</dbReference>
<dbReference type="NCBIfam" id="TIGR02937">
    <property type="entry name" value="sigma70-ECF"/>
    <property type="match status" value="1"/>
</dbReference>
<evidence type="ECO:0000313" key="7">
    <source>
        <dbReference type="EMBL" id="GGH26224.1"/>
    </source>
</evidence>
<feature type="domain" description="RNA polymerase sigma-70 region 2" evidence="5">
    <location>
        <begin position="27"/>
        <end position="91"/>
    </location>
</feature>
<dbReference type="Gene3D" id="1.10.1740.10">
    <property type="match status" value="1"/>
</dbReference>